<evidence type="ECO:0008006" key="4">
    <source>
        <dbReference type="Google" id="ProtNLM"/>
    </source>
</evidence>
<dbReference type="RefSeq" id="WP_119989545.1">
    <property type="nucleotide sequence ID" value="NZ_CP032489.1"/>
</dbReference>
<reference evidence="2 3" key="1">
    <citation type="submission" date="2018-09" db="EMBL/GenBank/DDBJ databases">
        <title>Arachidicoccus sp. nov., a bacterium isolated from soil.</title>
        <authorList>
            <person name="Weon H.-Y."/>
            <person name="Kwon S.-W."/>
            <person name="Lee S.A."/>
        </authorList>
    </citation>
    <scope>NUCLEOTIDE SEQUENCE [LARGE SCALE GENOMIC DNA]</scope>
    <source>
        <strain evidence="2 3">KIS59-12</strain>
    </source>
</reference>
<accession>A0A386HS45</accession>
<dbReference type="Proteomes" id="UP000266118">
    <property type="component" value="Chromosome"/>
</dbReference>
<dbReference type="AlphaFoldDB" id="A0A386HS45"/>
<evidence type="ECO:0000313" key="2">
    <source>
        <dbReference type="EMBL" id="AYD48623.1"/>
    </source>
</evidence>
<keyword evidence="3" id="KW-1185">Reference proteome</keyword>
<organism evidence="2 3">
    <name type="scientific">Arachidicoccus soli</name>
    <dbReference type="NCBI Taxonomy" id="2341117"/>
    <lineage>
        <taxon>Bacteria</taxon>
        <taxon>Pseudomonadati</taxon>
        <taxon>Bacteroidota</taxon>
        <taxon>Chitinophagia</taxon>
        <taxon>Chitinophagales</taxon>
        <taxon>Chitinophagaceae</taxon>
        <taxon>Arachidicoccus</taxon>
    </lineage>
</organism>
<gene>
    <name evidence="2" type="ORF">D6B99_14035</name>
</gene>
<proteinExistence type="predicted"/>
<feature type="signal peptide" evidence="1">
    <location>
        <begin position="1"/>
        <end position="22"/>
    </location>
</feature>
<feature type="chain" id="PRO_5017184647" description="Outer membrane insertion C-signal" evidence="1">
    <location>
        <begin position="23"/>
        <end position="154"/>
    </location>
</feature>
<protein>
    <recommendedName>
        <fullName evidence="4">Outer membrane insertion C-signal</fullName>
    </recommendedName>
</protein>
<evidence type="ECO:0000256" key="1">
    <source>
        <dbReference type="SAM" id="SignalP"/>
    </source>
</evidence>
<keyword evidence="1" id="KW-0732">Signal</keyword>
<dbReference type="EMBL" id="CP032489">
    <property type="protein sequence ID" value="AYD48623.1"/>
    <property type="molecule type" value="Genomic_DNA"/>
</dbReference>
<dbReference type="KEGG" id="ark:D6B99_14035"/>
<sequence>MKKLFFALVLLMSIAFVQNVNAQNSYRNAAGLFIDVGNGGTYVGPSIKHFFNPKDALQGMIIFGNGATILGAEYSYNAPIRNANGLMWNVGIGPQVLLADHYSDFIVRPSLGLEYKIPGAPLDFGFDWRPWWTVTHGSHFEAGRFGLGLRFVFN</sequence>
<name>A0A386HS45_9BACT</name>
<evidence type="ECO:0000313" key="3">
    <source>
        <dbReference type="Proteomes" id="UP000266118"/>
    </source>
</evidence>
<dbReference type="OrthoDB" id="978645at2"/>